<reference evidence="2 3" key="1">
    <citation type="submission" date="2022-10" db="EMBL/GenBank/DDBJ databases">
        <authorList>
            <person name="Xie J."/>
            <person name="Shen N."/>
        </authorList>
    </citation>
    <scope>NUCLEOTIDE SEQUENCE [LARGE SCALE GENOMIC DNA]</scope>
    <source>
        <strain evidence="2 3">YIM65594</strain>
    </source>
</reference>
<dbReference type="Proteomes" id="UP001354931">
    <property type="component" value="Unassembled WGS sequence"/>
</dbReference>
<gene>
    <name evidence="2" type="ORF">OKJ99_21270</name>
</gene>
<dbReference type="InterPro" id="IPR012312">
    <property type="entry name" value="Hemerythrin-like"/>
</dbReference>
<dbReference type="RefSeq" id="WP_326018618.1">
    <property type="nucleotide sequence ID" value="NZ_JAOZYC010000128.1"/>
</dbReference>
<protein>
    <submittedName>
        <fullName evidence="2">Hemerythrin domain-containing protein</fullName>
    </submittedName>
</protein>
<evidence type="ECO:0000313" key="3">
    <source>
        <dbReference type="Proteomes" id="UP001354931"/>
    </source>
</evidence>
<evidence type="ECO:0000259" key="1">
    <source>
        <dbReference type="Pfam" id="PF01814"/>
    </source>
</evidence>
<dbReference type="Gene3D" id="1.20.120.520">
    <property type="entry name" value="nmb1532 protein domain like"/>
    <property type="match status" value="1"/>
</dbReference>
<sequence length="153" mass="16895">MCHYCGCREIPLIKEFIAEHERVTDAAGDALRALERGDVAAARTLVVAMARELSSHWKGEEDGLFAVMRDDPEYADYIDALVAEHRELGALLPTLDLTDPGDVQRLKDETDELHRHIAKEEDGLFPASLTALSGDGWDASMAAWRAAHPWQGA</sequence>
<proteinExistence type="predicted"/>
<comment type="caution">
    <text evidence="2">The sequence shown here is derived from an EMBL/GenBank/DDBJ whole genome shotgun (WGS) entry which is preliminary data.</text>
</comment>
<name>A0ABU6F7N2_9ACTN</name>
<keyword evidence="3" id="KW-1185">Reference proteome</keyword>
<organism evidence="2 3">
    <name type="scientific">Streptomyces endophyticus</name>
    <dbReference type="NCBI Taxonomy" id="714166"/>
    <lineage>
        <taxon>Bacteria</taxon>
        <taxon>Bacillati</taxon>
        <taxon>Actinomycetota</taxon>
        <taxon>Actinomycetes</taxon>
        <taxon>Kitasatosporales</taxon>
        <taxon>Streptomycetaceae</taxon>
        <taxon>Streptomyces</taxon>
    </lineage>
</organism>
<feature type="domain" description="Hemerythrin-like" evidence="1">
    <location>
        <begin position="13"/>
        <end position="127"/>
    </location>
</feature>
<dbReference type="Pfam" id="PF01814">
    <property type="entry name" value="Hemerythrin"/>
    <property type="match status" value="1"/>
</dbReference>
<evidence type="ECO:0000313" key="2">
    <source>
        <dbReference type="EMBL" id="MEB8340025.1"/>
    </source>
</evidence>
<accession>A0ABU6F7N2</accession>
<dbReference type="EMBL" id="JAOZYC010000128">
    <property type="protein sequence ID" value="MEB8340025.1"/>
    <property type="molecule type" value="Genomic_DNA"/>
</dbReference>